<gene>
    <name evidence="2" type="ORF">MAMT_01341</name>
</gene>
<protein>
    <submittedName>
        <fullName evidence="2">Uncharacterized protein</fullName>
    </submittedName>
</protein>
<evidence type="ECO:0000313" key="3">
    <source>
        <dbReference type="Proteomes" id="UP000334923"/>
    </source>
</evidence>
<feature type="transmembrane region" description="Helical" evidence="1">
    <location>
        <begin position="141"/>
        <end position="162"/>
    </location>
</feature>
<sequence>MSSLAKIFKFLFALSALPLIAAELLLLKELVESYLHERTWLTMPAASFGGGLLLWSLVCFAWKVPQRPYIFAHELTHALAVYLHGGKVSRFRVGSRSGSVRCDRSNLWIVLSPYFIPFYMLLWLGLWTIVDFYWPIRSYQWLLYAGTGFTWGFHLFFTVEAVHREQPDLHVGGWFFSLVVIAGLNLLILASLLGFLSPFWPVSRFLSRFGDDLFFCYRLSGDGFAALASWIGSARPELDRLRADRP</sequence>
<keyword evidence="1" id="KW-0812">Transmembrane</keyword>
<dbReference type="OrthoDB" id="9803607at2"/>
<dbReference type="EMBL" id="CABFVA020000072">
    <property type="protein sequence ID" value="VVM06632.1"/>
    <property type="molecule type" value="Genomic_DNA"/>
</dbReference>
<feature type="transmembrane region" description="Helical" evidence="1">
    <location>
        <begin position="45"/>
        <end position="62"/>
    </location>
</feature>
<dbReference type="Proteomes" id="UP000334923">
    <property type="component" value="Unassembled WGS sequence"/>
</dbReference>
<keyword evidence="3" id="KW-1185">Reference proteome</keyword>
<dbReference type="RefSeq" id="WP_142660191.1">
    <property type="nucleotide sequence ID" value="NZ_CABFVA020000072.1"/>
</dbReference>
<feature type="transmembrane region" description="Helical" evidence="1">
    <location>
        <begin position="174"/>
        <end position="200"/>
    </location>
</feature>
<feature type="transmembrane region" description="Helical" evidence="1">
    <location>
        <begin position="106"/>
        <end position="129"/>
    </location>
</feature>
<evidence type="ECO:0000313" key="2">
    <source>
        <dbReference type="EMBL" id="VVM06632.1"/>
    </source>
</evidence>
<reference evidence="2 3" key="1">
    <citation type="submission" date="2019-09" db="EMBL/GenBank/DDBJ databases">
        <authorList>
            <person name="Cremers G."/>
        </authorList>
    </citation>
    <scope>NUCLEOTIDE SEQUENCE [LARGE SCALE GENOMIC DNA]</scope>
    <source>
        <strain evidence="2">4A</strain>
    </source>
</reference>
<proteinExistence type="predicted"/>
<evidence type="ECO:0000256" key="1">
    <source>
        <dbReference type="SAM" id="Phobius"/>
    </source>
</evidence>
<organism evidence="2 3">
    <name type="scientific">Methylacidimicrobium tartarophylax</name>
    <dbReference type="NCBI Taxonomy" id="1041768"/>
    <lineage>
        <taxon>Bacteria</taxon>
        <taxon>Pseudomonadati</taxon>
        <taxon>Verrucomicrobiota</taxon>
        <taxon>Methylacidimicrobium</taxon>
    </lineage>
</organism>
<accession>A0A5E6MAQ3</accession>
<dbReference type="AlphaFoldDB" id="A0A5E6MAQ3"/>
<keyword evidence="1" id="KW-1133">Transmembrane helix</keyword>
<name>A0A5E6MAQ3_9BACT</name>
<keyword evidence="1" id="KW-0472">Membrane</keyword>